<dbReference type="EMBL" id="CTRP01000003">
    <property type="protein sequence ID" value="CQR70721.1"/>
    <property type="molecule type" value="Genomic_DNA"/>
</dbReference>
<dbReference type="Proteomes" id="UP000049855">
    <property type="component" value="Unassembled WGS sequence"/>
</dbReference>
<evidence type="ECO:0000313" key="1">
    <source>
        <dbReference type="EMBL" id="CQR70721.1"/>
    </source>
</evidence>
<keyword evidence="2" id="KW-1185">Reference proteome</keyword>
<name>A0A0U1KTH3_9FIRM</name>
<sequence length="39" mass="4626">MVLHQLIRNNAALAQTINLPFEHMPIYIISNLFKTFKRK</sequence>
<protein>
    <submittedName>
        <fullName evidence="1">Uncharacterized protein</fullName>
    </submittedName>
</protein>
<organism evidence="1 2">
    <name type="scientific">Sporomusa ovata</name>
    <dbReference type="NCBI Taxonomy" id="2378"/>
    <lineage>
        <taxon>Bacteria</taxon>
        <taxon>Bacillati</taxon>
        <taxon>Bacillota</taxon>
        <taxon>Negativicutes</taxon>
        <taxon>Selenomonadales</taxon>
        <taxon>Sporomusaceae</taxon>
        <taxon>Sporomusa</taxon>
    </lineage>
</organism>
<dbReference type="AlphaFoldDB" id="A0A0U1KTH3"/>
<reference evidence="2" key="1">
    <citation type="submission" date="2015-03" db="EMBL/GenBank/DDBJ databases">
        <authorList>
            <person name="Nijsse Bart"/>
        </authorList>
    </citation>
    <scope>NUCLEOTIDE SEQUENCE [LARGE SCALE GENOMIC DNA]</scope>
</reference>
<evidence type="ECO:0000313" key="2">
    <source>
        <dbReference type="Proteomes" id="UP000049855"/>
    </source>
</evidence>
<gene>
    <name evidence="1" type="ORF">SpAn4DRAFT_1699</name>
</gene>
<proteinExistence type="predicted"/>
<accession>A0A0U1KTH3</accession>